<proteinExistence type="predicted"/>
<dbReference type="AlphaFoldDB" id="V2UMM3"/>
<evidence type="ECO:0000256" key="1">
    <source>
        <dbReference type="SAM" id="SignalP"/>
    </source>
</evidence>
<dbReference type="OrthoDB" id="6717434at2"/>
<comment type="caution">
    <text evidence="3">The sequence shown here is derived from an EMBL/GenBank/DDBJ whole genome shotgun (WGS) entry which is preliminary data.</text>
</comment>
<dbReference type="Pfam" id="PF25642">
    <property type="entry name" value="DUF7944"/>
    <property type="match status" value="1"/>
</dbReference>
<protein>
    <recommendedName>
        <fullName evidence="2">DUF7944 domain-containing protein</fullName>
    </recommendedName>
</protein>
<accession>V2UMM3</accession>
<evidence type="ECO:0000259" key="2">
    <source>
        <dbReference type="Pfam" id="PF25642"/>
    </source>
</evidence>
<dbReference type="NCBIfam" id="NF047330">
    <property type="entry name" value="MCR_0457_fam"/>
    <property type="match status" value="1"/>
</dbReference>
<evidence type="ECO:0000313" key="4">
    <source>
        <dbReference type="Proteomes" id="UP000018418"/>
    </source>
</evidence>
<name>V2UMM3_9GAMM</name>
<dbReference type="STRING" id="396323.VH98_02280"/>
<gene>
    <name evidence="3" type="ORF">P255_01739</name>
</gene>
<sequence length="132" mass="14578">MIKSITHKLIIGLLCGSSLGISLAYAETPTEKIEVTSEHNETTPEELAAIVVLSQLCTSYGFNKDPNYQTGYAALVKENMPDEKDPVQALEQRAKQKDFQKYIIEAQNDAKKAGEQQNKDICGEISTLNKDS</sequence>
<feature type="chain" id="PRO_5004712198" description="DUF7944 domain-containing protein" evidence="1">
    <location>
        <begin position="27"/>
        <end position="132"/>
    </location>
</feature>
<dbReference type="InterPro" id="IPR057704">
    <property type="entry name" value="DUF7944"/>
</dbReference>
<evidence type="ECO:0000313" key="3">
    <source>
        <dbReference type="EMBL" id="ESK51232.1"/>
    </source>
</evidence>
<reference evidence="3 4" key="1">
    <citation type="submission" date="2013-10" db="EMBL/GenBank/DDBJ databases">
        <title>The Genome Sequence of Acinetobacter brisouii CIP 110357.</title>
        <authorList>
            <consortium name="The Broad Institute Genomics Platform"/>
            <consortium name="The Broad Institute Genome Sequencing Center for Infectious Disease"/>
            <person name="Cerqueira G."/>
            <person name="Feldgarden M."/>
            <person name="Courvalin P."/>
            <person name="Grillot-Courvalin C."/>
            <person name="Clermont D."/>
            <person name="Rocha E."/>
            <person name="Yoon E.-J."/>
            <person name="Nemec A."/>
            <person name="Young S.K."/>
            <person name="Zeng Q."/>
            <person name="Gargeya S."/>
            <person name="Fitzgerald M."/>
            <person name="Abouelleil A."/>
            <person name="Alvarado L."/>
            <person name="Berlin A.M."/>
            <person name="Chapman S.B."/>
            <person name="Gainer-Dewar J."/>
            <person name="Goldberg J."/>
            <person name="Gnerre S."/>
            <person name="Griggs A."/>
            <person name="Gujja S."/>
            <person name="Hansen M."/>
            <person name="Howarth C."/>
            <person name="Imamovic A."/>
            <person name="Ireland A."/>
            <person name="Larimer J."/>
            <person name="McCowan C."/>
            <person name="Murphy C."/>
            <person name="Pearson M."/>
            <person name="Poon T.W."/>
            <person name="Priest M."/>
            <person name="Roberts A."/>
            <person name="Saif S."/>
            <person name="Shea T."/>
            <person name="Sykes S."/>
            <person name="Wortman J."/>
            <person name="Nusbaum C."/>
            <person name="Birren B."/>
        </authorList>
    </citation>
    <scope>NUCLEOTIDE SEQUENCE [LARGE SCALE GENOMIC DNA]</scope>
    <source>
        <strain evidence="3 4">CIP 110357</strain>
    </source>
</reference>
<dbReference type="Proteomes" id="UP000018418">
    <property type="component" value="Unassembled WGS sequence"/>
</dbReference>
<feature type="signal peptide" evidence="1">
    <location>
        <begin position="1"/>
        <end position="26"/>
    </location>
</feature>
<keyword evidence="4" id="KW-1185">Reference proteome</keyword>
<dbReference type="EMBL" id="AYEU01000006">
    <property type="protein sequence ID" value="ESK51232.1"/>
    <property type="molecule type" value="Genomic_DNA"/>
</dbReference>
<keyword evidence="1" id="KW-0732">Signal</keyword>
<dbReference type="HOGENOM" id="CLU_157030_0_0_6"/>
<organism evidence="3 4">
    <name type="scientific">Acinetobacter brisouii CIP 110357</name>
    <dbReference type="NCBI Taxonomy" id="1341683"/>
    <lineage>
        <taxon>Bacteria</taxon>
        <taxon>Pseudomonadati</taxon>
        <taxon>Pseudomonadota</taxon>
        <taxon>Gammaproteobacteria</taxon>
        <taxon>Moraxellales</taxon>
        <taxon>Moraxellaceae</taxon>
        <taxon>Acinetobacter</taxon>
    </lineage>
</organism>
<dbReference type="RefSeq" id="WP_004900303.1">
    <property type="nucleotide sequence ID" value="NZ_BBTI01000002.1"/>
</dbReference>
<dbReference type="PATRIC" id="fig|1341683.3.peg.1726"/>
<feature type="domain" description="DUF7944" evidence="2">
    <location>
        <begin position="43"/>
        <end position="125"/>
    </location>
</feature>